<dbReference type="NCBIfam" id="NF047389">
    <property type="entry name" value="ATPase_Sll1717"/>
    <property type="match status" value="1"/>
</dbReference>
<sequence>MTIYFDLADENLFGNEAGEDEDQALLNEHFVDHDSFSHFFDRNKLLSVVSARKGMGKSALISQLKYRLENDSTYDNPVVVKAKGNELLGLGDFTNKDQAYLENYWKRIICKKIIIEIGRTIGFAVSSDAISMVEIAELDGLKGKNLVGGLISRIKTKIPFLDAEIKSSIPENYESLLANYQSGPSERTVWVLIDDIDAKFQNTVDYQARVGSFFSAIRGLAFEQENLRIRATVRSDVWSCLRHLEDLDKLDQYLIEIFWKKKQMQDILIKKIISYVKRKHPESAESKYLPSRDYNKILDLLFTSPITWRDDRDARLFDAISAFSNRRPRWMVQLCRMAAAKARELRKRKIDLDHINYVLEDFGKKRRDDLIKEHKHQFVELENLIDAFRATEKEFRYSDIHSMLEEKFIRNRSSSEIPPIDGSKYVNPEDLGHFTYKLGLISRIHSDAKKFTHFSDDPDLYRSGENREGHIIWSIHPSYRTFLNIR</sequence>
<accession>A0ABR9D476</accession>
<dbReference type="EMBL" id="JACXSS010000001">
    <property type="protein sequence ID" value="MBD9357916.1"/>
    <property type="molecule type" value="Genomic_DNA"/>
</dbReference>
<evidence type="ECO:0000313" key="1">
    <source>
        <dbReference type="EMBL" id="MBD9357916.1"/>
    </source>
</evidence>
<name>A0ABR9D476_9GAMM</name>
<keyword evidence="2" id="KW-1185">Reference proteome</keyword>
<organism evidence="1 2">
    <name type="scientific">Methylomonas albis</name>
    <dbReference type="NCBI Taxonomy" id="1854563"/>
    <lineage>
        <taxon>Bacteria</taxon>
        <taxon>Pseudomonadati</taxon>
        <taxon>Pseudomonadota</taxon>
        <taxon>Gammaproteobacteria</taxon>
        <taxon>Methylococcales</taxon>
        <taxon>Methylococcaceae</taxon>
        <taxon>Methylomonas</taxon>
    </lineage>
</organism>
<dbReference type="Proteomes" id="UP000652176">
    <property type="component" value="Unassembled WGS sequence"/>
</dbReference>
<evidence type="ECO:0000313" key="2">
    <source>
        <dbReference type="Proteomes" id="UP000652176"/>
    </source>
</evidence>
<proteinExistence type="predicted"/>
<dbReference type="InterPro" id="IPR059206">
    <property type="entry name" value="Sll1717-like"/>
</dbReference>
<gene>
    <name evidence="1" type="ORF">IE877_18920</name>
</gene>
<reference evidence="1 2" key="1">
    <citation type="submission" date="2020-09" db="EMBL/GenBank/DDBJ databases">
        <title>Methylomonas albis sp. nov. and Methylomonas fluvii sp. nov.: Two cold-adapted methanotrophs from the River Elbe and an amended description of Methylovulum psychrotolerans strain Eb1.</title>
        <authorList>
            <person name="Bussmann I.K."/>
            <person name="Klings K.-W."/>
            <person name="Warnstedt J."/>
            <person name="Hoppert M."/>
            <person name="Saborowski A."/>
            <person name="Horn F."/>
            <person name="Liebner S."/>
        </authorList>
    </citation>
    <scope>NUCLEOTIDE SEQUENCE [LARGE SCALE GENOMIC DNA]</scope>
    <source>
        <strain evidence="1 2">EbA</strain>
    </source>
</reference>
<comment type="caution">
    <text evidence="1">The sequence shown here is derived from an EMBL/GenBank/DDBJ whole genome shotgun (WGS) entry which is preliminary data.</text>
</comment>
<dbReference type="RefSeq" id="WP_192376164.1">
    <property type="nucleotide sequence ID" value="NZ_CAJHIV010000001.1"/>
</dbReference>
<protein>
    <recommendedName>
        <fullName evidence="3">ATPase</fullName>
    </recommendedName>
</protein>
<evidence type="ECO:0008006" key="3">
    <source>
        <dbReference type="Google" id="ProtNLM"/>
    </source>
</evidence>